<evidence type="ECO:0000256" key="5">
    <source>
        <dbReference type="ARBA" id="ARBA00022989"/>
    </source>
</evidence>
<proteinExistence type="inferred from homology"/>
<feature type="transmembrane region" description="Helical" evidence="7">
    <location>
        <begin position="83"/>
        <end position="103"/>
    </location>
</feature>
<keyword evidence="4 7" id="KW-0812">Transmembrane</keyword>
<reference evidence="8" key="1">
    <citation type="submission" date="2021-01" db="EMBL/GenBank/DDBJ databases">
        <authorList>
            <consortium name="Genoscope - CEA"/>
            <person name="William W."/>
        </authorList>
    </citation>
    <scope>NUCLEOTIDE SEQUENCE</scope>
</reference>
<feature type="transmembrane region" description="Helical" evidence="7">
    <location>
        <begin position="145"/>
        <end position="163"/>
    </location>
</feature>
<evidence type="ECO:0000256" key="3">
    <source>
        <dbReference type="ARBA" id="ARBA00022448"/>
    </source>
</evidence>
<keyword evidence="3" id="KW-0813">Transport</keyword>
<evidence type="ECO:0008006" key="10">
    <source>
        <dbReference type="Google" id="ProtNLM"/>
    </source>
</evidence>
<comment type="caution">
    <text evidence="8">The sequence shown here is derived from an EMBL/GenBank/DDBJ whole genome shotgun (WGS) entry which is preliminary data.</text>
</comment>
<feature type="transmembrane region" description="Helical" evidence="7">
    <location>
        <begin position="335"/>
        <end position="358"/>
    </location>
</feature>
<dbReference type="OMA" id="QQDINYL"/>
<evidence type="ECO:0000256" key="4">
    <source>
        <dbReference type="ARBA" id="ARBA00022692"/>
    </source>
</evidence>
<evidence type="ECO:0000313" key="8">
    <source>
        <dbReference type="EMBL" id="CAD8059916.1"/>
    </source>
</evidence>
<evidence type="ECO:0000256" key="2">
    <source>
        <dbReference type="ARBA" id="ARBA00008335"/>
    </source>
</evidence>
<dbReference type="EMBL" id="CAJJDM010000028">
    <property type="protein sequence ID" value="CAD8059916.1"/>
    <property type="molecule type" value="Genomic_DNA"/>
</dbReference>
<comment type="similarity">
    <text evidence="2">Belongs to the major facilitator superfamily.</text>
</comment>
<feature type="transmembrane region" description="Helical" evidence="7">
    <location>
        <begin position="271"/>
        <end position="292"/>
    </location>
</feature>
<feature type="transmembrane region" description="Helical" evidence="7">
    <location>
        <begin position="175"/>
        <end position="200"/>
    </location>
</feature>
<dbReference type="PANTHER" id="PTHR23512:SF3">
    <property type="entry name" value="MAJOR FACILITATOR SUPERFAMILY DOMAIN-CONTAINING PROTEIN 1"/>
    <property type="match status" value="1"/>
</dbReference>
<evidence type="ECO:0000313" key="9">
    <source>
        <dbReference type="Proteomes" id="UP000688137"/>
    </source>
</evidence>
<evidence type="ECO:0000256" key="1">
    <source>
        <dbReference type="ARBA" id="ARBA00004127"/>
    </source>
</evidence>
<keyword evidence="6 7" id="KW-0472">Membrane</keyword>
<feature type="transmembrane region" description="Helical" evidence="7">
    <location>
        <begin position="238"/>
        <end position="259"/>
    </location>
</feature>
<feature type="transmembrane region" description="Helical" evidence="7">
    <location>
        <begin position="304"/>
        <end position="323"/>
    </location>
</feature>
<name>A0A8S1L589_PARPR</name>
<protein>
    <recommendedName>
        <fullName evidence="10">Major facilitator superfamily (MFS) profile domain-containing protein</fullName>
    </recommendedName>
</protein>
<evidence type="ECO:0000256" key="7">
    <source>
        <dbReference type="SAM" id="Phobius"/>
    </source>
</evidence>
<keyword evidence="9" id="KW-1185">Reference proteome</keyword>
<feature type="transmembrane region" description="Helical" evidence="7">
    <location>
        <begin position="56"/>
        <end position="76"/>
    </location>
</feature>
<organism evidence="8 9">
    <name type="scientific">Paramecium primaurelia</name>
    <dbReference type="NCBI Taxonomy" id="5886"/>
    <lineage>
        <taxon>Eukaryota</taxon>
        <taxon>Sar</taxon>
        <taxon>Alveolata</taxon>
        <taxon>Ciliophora</taxon>
        <taxon>Intramacronucleata</taxon>
        <taxon>Oligohymenophorea</taxon>
        <taxon>Peniculida</taxon>
        <taxon>Parameciidae</taxon>
        <taxon>Paramecium</taxon>
    </lineage>
</organism>
<dbReference type="InterPro" id="IPR011701">
    <property type="entry name" value="MFS"/>
</dbReference>
<dbReference type="AlphaFoldDB" id="A0A8S1L589"/>
<dbReference type="Proteomes" id="UP000688137">
    <property type="component" value="Unassembled WGS sequence"/>
</dbReference>
<comment type="subcellular location">
    <subcellularLocation>
        <location evidence="1">Endomembrane system</location>
        <topology evidence="1">Multi-pass membrane protein</topology>
    </subcellularLocation>
</comment>
<sequence>MKQEQYTSWHNTKIRWFLLALTCLFQIGCSICIDFPFVLSTEIQNNFNVHQQDINYLYAIYSMPNILLPFFGGIIIDKIGIRSALLIFCSFLIIGQSLCVQGAQTKNFNLLKFGMFFLGVGAEVSLLVTQSTLLTKWFLGKEISLAFGVQLTFIRVGSIIAVNQLPQIYVSYGNSFGACMIYCLAIILITTVSCIIQTIIDFISDKRDSNHYQSQTQLLLEQQKPVSCKDLKEFNYDFYLISISCMCGYCIFLILQLNALRMFQIRYNLTFSYQTLLYSLPYIICIILTPIMGHIIDKVGKRPYFLIVSGCLATSSILVYSLNVDCSIQNQCLNYVLVAQLINGLFFALFAPLIWPCIPICVSSNTQGTGFGVVCSMQNAGLTVFPIIVGRILLDENPINYQHMIYFLGFIALLANISNINIYFYDIYHGNKLMLPTIKLPEYEIVLEQEDEQK</sequence>
<keyword evidence="5 7" id="KW-1133">Transmembrane helix</keyword>
<accession>A0A8S1L589</accession>
<gene>
    <name evidence="8" type="ORF">PPRIM_AZ9-3.1.T0290242</name>
</gene>
<dbReference type="GO" id="GO:0022857">
    <property type="term" value="F:transmembrane transporter activity"/>
    <property type="evidence" value="ECO:0007669"/>
    <property type="project" value="InterPro"/>
</dbReference>
<feature type="transmembrane region" description="Helical" evidence="7">
    <location>
        <begin position="405"/>
        <end position="425"/>
    </location>
</feature>
<evidence type="ECO:0000256" key="6">
    <source>
        <dbReference type="ARBA" id="ARBA00023136"/>
    </source>
</evidence>
<feature type="transmembrane region" description="Helical" evidence="7">
    <location>
        <begin position="370"/>
        <end position="393"/>
    </location>
</feature>
<dbReference type="GO" id="GO:0012505">
    <property type="term" value="C:endomembrane system"/>
    <property type="evidence" value="ECO:0007669"/>
    <property type="project" value="UniProtKB-SubCell"/>
</dbReference>
<dbReference type="PANTHER" id="PTHR23512">
    <property type="entry name" value="MAJOR FACILITATOR SUPERFAMILY DOMAIN-CONTAINING PROTEIN 1"/>
    <property type="match status" value="1"/>
</dbReference>
<dbReference type="Pfam" id="PF07690">
    <property type="entry name" value="MFS_1"/>
    <property type="match status" value="1"/>
</dbReference>
<dbReference type="InterPro" id="IPR052187">
    <property type="entry name" value="MFSD1"/>
</dbReference>